<dbReference type="SUPFAM" id="SSF64307">
    <property type="entry name" value="SirA-like"/>
    <property type="match status" value="1"/>
</dbReference>
<dbReference type="InterPro" id="IPR001455">
    <property type="entry name" value="TusA-like"/>
</dbReference>
<accession>A0A7G1QBC5</accession>
<evidence type="ECO:0000259" key="2">
    <source>
        <dbReference type="Pfam" id="PF01206"/>
    </source>
</evidence>
<dbReference type="Pfam" id="PF01206">
    <property type="entry name" value="TusA"/>
    <property type="match status" value="1"/>
</dbReference>
<keyword evidence="4" id="KW-1185">Reference proteome</keyword>
<evidence type="ECO:0000256" key="1">
    <source>
        <dbReference type="ARBA" id="ARBA00008984"/>
    </source>
</evidence>
<keyword evidence="3" id="KW-0808">Transferase</keyword>
<dbReference type="InterPro" id="IPR036868">
    <property type="entry name" value="TusA-like_sf"/>
</dbReference>
<dbReference type="RefSeq" id="WP_197744171.1">
    <property type="nucleotide sequence ID" value="NZ_LR778175.1"/>
</dbReference>
<dbReference type="Proteomes" id="UP000516072">
    <property type="component" value="Chromosome"/>
</dbReference>
<name>A0A7G1QBC5_9GAMM</name>
<comment type="similarity">
    <text evidence="1">Belongs to the sulfur carrier protein TusA family.</text>
</comment>
<dbReference type="GO" id="GO:0016740">
    <property type="term" value="F:transferase activity"/>
    <property type="evidence" value="ECO:0007669"/>
    <property type="project" value="UniProtKB-KW"/>
</dbReference>
<dbReference type="Gene3D" id="3.30.110.40">
    <property type="entry name" value="TusA-like domain"/>
    <property type="match status" value="1"/>
</dbReference>
<dbReference type="PANTHER" id="PTHR33279:SF6">
    <property type="entry name" value="SULFUR CARRIER PROTEIN YEDF-RELATED"/>
    <property type="match status" value="1"/>
</dbReference>
<dbReference type="AlphaFoldDB" id="A0A7G1QBC5"/>
<reference evidence="3 4" key="1">
    <citation type="submission" date="2020-03" db="EMBL/GenBank/DDBJ databases">
        <authorList>
            <person name="Picone N."/>
        </authorList>
    </citation>
    <scope>NUCLEOTIDE SEQUENCE [LARGE SCALE GENOMIC DNA]</scope>
    <source>
        <strain evidence="3">NSCAC1</strain>
    </source>
</reference>
<dbReference type="CDD" id="cd00291">
    <property type="entry name" value="SirA_YedF_YeeD"/>
    <property type="match status" value="1"/>
</dbReference>
<dbReference type="PANTHER" id="PTHR33279">
    <property type="entry name" value="SULFUR CARRIER PROTEIN YEDF-RELATED"/>
    <property type="match status" value="1"/>
</dbReference>
<sequence>MSTYLLDARNLLCPLPVIRTQQKIASLTPKDLLEVICTDPGVRHDIPAWCRINGHYVHNIIEKDNEIRVYIEVGNNT</sequence>
<dbReference type="EC" id="2.8.1.-" evidence="3"/>
<organism evidence="3 4">
    <name type="scientific">Candidatus Nitrosacidococcus tergens</name>
    <dbReference type="NCBI Taxonomy" id="553981"/>
    <lineage>
        <taxon>Bacteria</taxon>
        <taxon>Pseudomonadati</taxon>
        <taxon>Pseudomonadota</taxon>
        <taxon>Gammaproteobacteria</taxon>
        <taxon>Chromatiales</taxon>
        <taxon>Chromatiaceae</taxon>
        <taxon>Candidatus Nitrosacidococcus</taxon>
    </lineage>
</organism>
<protein>
    <submittedName>
        <fullName evidence="3">Sulfurtransferase TusA homolog</fullName>
        <ecNumber evidence="3">2.8.1.-</ecNumber>
    </submittedName>
</protein>
<evidence type="ECO:0000313" key="4">
    <source>
        <dbReference type="Proteomes" id="UP000516072"/>
    </source>
</evidence>
<dbReference type="EMBL" id="LR778175">
    <property type="protein sequence ID" value="CAB1277108.1"/>
    <property type="molecule type" value="Genomic_DNA"/>
</dbReference>
<proteinExistence type="inferred from homology"/>
<feature type="domain" description="UPF0033" evidence="2">
    <location>
        <begin position="6"/>
        <end position="72"/>
    </location>
</feature>
<evidence type="ECO:0000313" key="3">
    <source>
        <dbReference type="EMBL" id="CAB1277108.1"/>
    </source>
</evidence>
<dbReference type="KEGG" id="ntg:NSCAC_1506"/>
<gene>
    <name evidence="3" type="primary">tusA</name>
    <name evidence="3" type="ORF">NSCAC_1506</name>
</gene>